<evidence type="ECO:0000256" key="2">
    <source>
        <dbReference type="ARBA" id="ARBA00022737"/>
    </source>
</evidence>
<evidence type="ECO:0000259" key="5">
    <source>
        <dbReference type="PROSITE" id="PS50104"/>
    </source>
</evidence>
<dbReference type="AlphaFoldDB" id="A0A6P0GNS4"/>
<dbReference type="Pfam" id="PF13676">
    <property type="entry name" value="TIR_2"/>
    <property type="match status" value="1"/>
</dbReference>
<dbReference type="Gene3D" id="2.130.10.10">
    <property type="entry name" value="YVTN repeat-like/Quinoprotein amine dehydrogenase"/>
    <property type="match status" value="1"/>
</dbReference>
<comment type="caution">
    <text evidence="6">The sequence shown here is derived from an EMBL/GenBank/DDBJ whole genome shotgun (WGS) entry which is preliminary data.</text>
</comment>
<dbReference type="Proteomes" id="UP000471126">
    <property type="component" value="Unassembled WGS sequence"/>
</dbReference>
<evidence type="ECO:0000256" key="1">
    <source>
        <dbReference type="ARBA" id="ARBA00022574"/>
    </source>
</evidence>
<dbReference type="PROSITE" id="PS50082">
    <property type="entry name" value="WD_REPEATS_2"/>
    <property type="match status" value="1"/>
</dbReference>
<dbReference type="InterPro" id="IPR019775">
    <property type="entry name" value="WD40_repeat_CS"/>
</dbReference>
<keyword evidence="4" id="KW-1133">Transmembrane helix</keyword>
<dbReference type="InterPro" id="IPR027417">
    <property type="entry name" value="P-loop_NTPase"/>
</dbReference>
<evidence type="ECO:0000256" key="3">
    <source>
        <dbReference type="PROSITE-ProRule" id="PRU00221"/>
    </source>
</evidence>
<dbReference type="RefSeq" id="WP_163479288.1">
    <property type="nucleotide sequence ID" value="NZ_JAAGWE010000057.1"/>
</dbReference>
<gene>
    <name evidence="6" type="ORF">GCU54_23925</name>
</gene>
<dbReference type="Pfam" id="PF20703">
    <property type="entry name" value="nSTAND1"/>
    <property type="match status" value="1"/>
</dbReference>
<dbReference type="Gene3D" id="3.40.50.10140">
    <property type="entry name" value="Toll/interleukin-1 receptor homology (TIR) domain"/>
    <property type="match status" value="1"/>
</dbReference>
<organism evidence="6 7">
    <name type="scientific">Geodermatophilus normandii</name>
    <dbReference type="NCBI Taxonomy" id="1137989"/>
    <lineage>
        <taxon>Bacteria</taxon>
        <taxon>Bacillati</taxon>
        <taxon>Actinomycetota</taxon>
        <taxon>Actinomycetes</taxon>
        <taxon>Geodermatophilales</taxon>
        <taxon>Geodermatophilaceae</taxon>
        <taxon>Geodermatophilus</taxon>
    </lineage>
</organism>
<protein>
    <submittedName>
        <fullName evidence="6">TIR domain-containing protein</fullName>
    </submittedName>
</protein>
<feature type="domain" description="TIR" evidence="5">
    <location>
        <begin position="1"/>
        <end position="125"/>
    </location>
</feature>
<evidence type="ECO:0000256" key="4">
    <source>
        <dbReference type="SAM" id="Phobius"/>
    </source>
</evidence>
<dbReference type="InterPro" id="IPR049052">
    <property type="entry name" value="nSTAND1"/>
</dbReference>
<sequence>MASVFVSHSSLDQAATEMVQEQLRAAGFAALFVDFDPDQGIPAGRNWERELYTQLRRTDAVVFLASSASVSSRWCFAEVTLARSLGRPVFPLRLEPGVDLPLLGDAQWVDLGDNRRGFTRLLAGLHAAGLDPADSFTWNPSRSPYPGLVPFAAQDAAVFFGRHQETHRLIDLLQPTLQRGPGRLVAIVGPSGSGKSSLLHAGLLPRLARLPAHWLVVPPLRPGRHPTANLASSLGRAFLALGEPRAASDVTAALDRGSAGLTSLAGELADLGAHDARRPSVLVVIDQAEELLTRTGVQEQRSFLRLLAGALHEDSPVWAVATVRSEFLSTAPDRAGLAEVVDDPLVIEPLSRARLAEVIARPAQRAGLQFAPGLVEQMVEDTAGGDALPLLGYTLHELHQRAGGAGEITQADYEAVGGVVGALQRRADRLVDELDRRDLGHLVLPTLKQLASVSGDDQPTRRRARRRSFTPEEELVVDAFVTASLLVSDHDPADPRGDAIVEVAHEALLRQWPPLREAIETDRAVLRVRSELERLAADWVQGRRDDSYLLRGGRLALVEHWAERRPGVLDPLEQEFLDASRSVARRELEAARRSNRRLRGLAAGLAVLLIIAVLAGAAALLANREAQAQTRLALARQLAGEADHLVDTRPDVAVLAGLQSLSLARGQAPEPSAGLMTALGRLTHASQLLAGHTDELYSVAAGPGLLATAGADRRVRLWEVASGQPRGNPLAGHEGAVYAV</sequence>
<feature type="repeat" description="WD" evidence="3">
    <location>
        <begin position="689"/>
        <end position="728"/>
    </location>
</feature>
<evidence type="ECO:0000313" key="7">
    <source>
        <dbReference type="Proteomes" id="UP000471126"/>
    </source>
</evidence>
<dbReference type="PROSITE" id="PS00678">
    <property type="entry name" value="WD_REPEATS_1"/>
    <property type="match status" value="1"/>
</dbReference>
<dbReference type="Gene3D" id="3.40.50.300">
    <property type="entry name" value="P-loop containing nucleotide triphosphate hydrolases"/>
    <property type="match status" value="1"/>
</dbReference>
<dbReference type="EMBL" id="JAAGWE010000057">
    <property type="protein sequence ID" value="NEM09009.1"/>
    <property type="molecule type" value="Genomic_DNA"/>
</dbReference>
<feature type="transmembrane region" description="Helical" evidence="4">
    <location>
        <begin position="601"/>
        <end position="622"/>
    </location>
</feature>
<keyword evidence="4" id="KW-0472">Membrane</keyword>
<keyword evidence="4" id="KW-0812">Transmembrane</keyword>
<dbReference type="GO" id="GO:0007165">
    <property type="term" value="P:signal transduction"/>
    <property type="evidence" value="ECO:0007669"/>
    <property type="project" value="InterPro"/>
</dbReference>
<dbReference type="PROSITE" id="PS50294">
    <property type="entry name" value="WD_REPEATS_REGION"/>
    <property type="match status" value="1"/>
</dbReference>
<reference evidence="6 7" key="1">
    <citation type="submission" date="2019-12" db="EMBL/GenBank/DDBJ databases">
        <title>WGS of CPCC 203550 I12A-02606.</title>
        <authorList>
            <person name="Jiang Z."/>
        </authorList>
    </citation>
    <scope>NUCLEOTIDE SEQUENCE [LARGE SCALE GENOMIC DNA]</scope>
    <source>
        <strain evidence="6 7">I12A-02606</strain>
    </source>
</reference>
<dbReference type="SUPFAM" id="SSF52200">
    <property type="entry name" value="Toll/Interleukin receptor TIR domain"/>
    <property type="match status" value="1"/>
</dbReference>
<dbReference type="InterPro" id="IPR036322">
    <property type="entry name" value="WD40_repeat_dom_sf"/>
</dbReference>
<dbReference type="InterPro" id="IPR015943">
    <property type="entry name" value="WD40/YVTN_repeat-like_dom_sf"/>
</dbReference>
<feature type="non-terminal residue" evidence="6">
    <location>
        <position position="740"/>
    </location>
</feature>
<evidence type="ECO:0000313" key="6">
    <source>
        <dbReference type="EMBL" id="NEM09009.1"/>
    </source>
</evidence>
<dbReference type="SUPFAM" id="SSF52540">
    <property type="entry name" value="P-loop containing nucleoside triphosphate hydrolases"/>
    <property type="match status" value="1"/>
</dbReference>
<dbReference type="InterPro" id="IPR001680">
    <property type="entry name" value="WD40_rpt"/>
</dbReference>
<dbReference type="SUPFAM" id="SSF50978">
    <property type="entry name" value="WD40 repeat-like"/>
    <property type="match status" value="1"/>
</dbReference>
<name>A0A6P0GNS4_9ACTN</name>
<dbReference type="InterPro" id="IPR000157">
    <property type="entry name" value="TIR_dom"/>
</dbReference>
<dbReference type="InterPro" id="IPR035897">
    <property type="entry name" value="Toll_tir_struct_dom_sf"/>
</dbReference>
<proteinExistence type="predicted"/>
<keyword evidence="1 3" id="KW-0853">WD repeat</keyword>
<dbReference type="PROSITE" id="PS50104">
    <property type="entry name" value="TIR"/>
    <property type="match status" value="1"/>
</dbReference>
<keyword evidence="2" id="KW-0677">Repeat</keyword>
<accession>A0A6P0GNS4</accession>